<dbReference type="EMBL" id="AP026867">
    <property type="protein sequence ID" value="BDS10444.1"/>
    <property type="molecule type" value="Genomic_DNA"/>
</dbReference>
<dbReference type="AlphaFoldDB" id="A0A915YCC0"/>
<name>A0A915YCC0_9BACT</name>
<protein>
    <recommendedName>
        <fullName evidence="4">DUF1573 domain-containing protein</fullName>
    </recommendedName>
</protein>
<evidence type="ECO:0000313" key="2">
    <source>
        <dbReference type="EMBL" id="BDS10444.1"/>
    </source>
</evidence>
<dbReference type="Proteomes" id="UP001060919">
    <property type="component" value="Chromosome"/>
</dbReference>
<organism evidence="2 3">
    <name type="scientific">Aureispira anguillae</name>
    <dbReference type="NCBI Taxonomy" id="2864201"/>
    <lineage>
        <taxon>Bacteria</taxon>
        <taxon>Pseudomonadati</taxon>
        <taxon>Bacteroidota</taxon>
        <taxon>Saprospiria</taxon>
        <taxon>Saprospirales</taxon>
        <taxon>Saprospiraceae</taxon>
        <taxon>Aureispira</taxon>
    </lineage>
</organism>
<keyword evidence="1" id="KW-0732">Signal</keyword>
<evidence type="ECO:0000256" key="1">
    <source>
        <dbReference type="SAM" id="SignalP"/>
    </source>
</evidence>
<sequence>MKLLPILYLFSIFPLLAQEKKKTTDTHSFSKLISIGENGCRIKTTTKVFHTMTTSNYLIPYPKGIKLERFSCDQCRIDSFRAEFNAVKLYGKRVEFDVVNDCKYNFKISSDSIYTISNIAHLDYSIFEEVKEIKGYGGTPPLTHFYMSFKIPKSFKFVSLKDNLPHTDFKFKSLINKNEVEIESNLPVKDFTFEIKYVKQNPNLKTVIDSLDIYGDVILKIYDASREDGDIINVFIDHKIVLEQFKARNKPVKIPIEANATSTIRIENVDEGKFPPNTVVVEILEKNGRKKLQKINVRTKKDQDYQLLLIPKN</sequence>
<keyword evidence="3" id="KW-1185">Reference proteome</keyword>
<gene>
    <name evidence="2" type="ORF">AsAng_0011520</name>
</gene>
<reference evidence="2" key="1">
    <citation type="submission" date="2022-09" db="EMBL/GenBank/DDBJ databases">
        <title>Aureispira anguillicida sp. nov., isolated from Leptocephalus of Japanese eel Anguilla japonica.</title>
        <authorList>
            <person name="Yuasa K."/>
            <person name="Mekata T."/>
            <person name="Ikunari K."/>
        </authorList>
    </citation>
    <scope>NUCLEOTIDE SEQUENCE</scope>
    <source>
        <strain evidence="2">EL160426</strain>
    </source>
</reference>
<proteinExistence type="predicted"/>
<feature type="signal peptide" evidence="1">
    <location>
        <begin position="1"/>
        <end position="17"/>
    </location>
</feature>
<evidence type="ECO:0000313" key="3">
    <source>
        <dbReference type="Proteomes" id="UP001060919"/>
    </source>
</evidence>
<dbReference type="RefSeq" id="WP_264791755.1">
    <property type="nucleotide sequence ID" value="NZ_AP026867.1"/>
</dbReference>
<evidence type="ECO:0008006" key="4">
    <source>
        <dbReference type="Google" id="ProtNLM"/>
    </source>
</evidence>
<feature type="chain" id="PRO_5037225964" description="DUF1573 domain-containing protein" evidence="1">
    <location>
        <begin position="18"/>
        <end position="313"/>
    </location>
</feature>
<dbReference type="KEGG" id="aup:AsAng_0011520"/>
<accession>A0A915YCC0</accession>